<keyword evidence="2" id="KW-0645">Protease</keyword>
<feature type="domain" description="PKD" evidence="8">
    <location>
        <begin position="459"/>
        <end position="541"/>
    </location>
</feature>
<dbReference type="PANTHER" id="PTHR12147:SF56">
    <property type="entry name" value="AMINOPEPTIDASE YDR415C-RELATED"/>
    <property type="match status" value="1"/>
</dbReference>
<proteinExistence type="predicted"/>
<protein>
    <submittedName>
        <fullName evidence="9">M20/M25/M40 family metallo-hydrolase</fullName>
    </submittedName>
</protein>
<dbReference type="InterPro" id="IPR045175">
    <property type="entry name" value="M28_fam"/>
</dbReference>
<name>A0A516V6L6_9GAMM</name>
<keyword evidence="3" id="KW-0479">Metal-binding</keyword>
<dbReference type="AlphaFoldDB" id="A0A516V6L6"/>
<dbReference type="InterPro" id="IPR035986">
    <property type="entry name" value="PKD_dom_sf"/>
</dbReference>
<evidence type="ECO:0000256" key="5">
    <source>
        <dbReference type="ARBA" id="ARBA00022801"/>
    </source>
</evidence>
<evidence type="ECO:0000313" key="9">
    <source>
        <dbReference type="EMBL" id="QDQ74165.1"/>
    </source>
</evidence>
<evidence type="ECO:0000259" key="8">
    <source>
        <dbReference type="PROSITE" id="PS50093"/>
    </source>
</evidence>
<keyword evidence="1" id="KW-0031">Aminopeptidase</keyword>
<evidence type="ECO:0000256" key="4">
    <source>
        <dbReference type="ARBA" id="ARBA00022729"/>
    </source>
</evidence>
<dbReference type="Gene3D" id="3.40.630.10">
    <property type="entry name" value="Zn peptidases"/>
    <property type="match status" value="1"/>
</dbReference>
<feature type="signal peptide" evidence="7">
    <location>
        <begin position="1"/>
        <end position="35"/>
    </location>
</feature>
<dbReference type="InterPro" id="IPR000601">
    <property type="entry name" value="PKD_dom"/>
</dbReference>
<dbReference type="OrthoDB" id="9789219at2"/>
<dbReference type="Pfam" id="PF18911">
    <property type="entry name" value="PKD_4"/>
    <property type="match status" value="1"/>
</dbReference>
<dbReference type="GO" id="GO:0008235">
    <property type="term" value="F:metalloexopeptidase activity"/>
    <property type="evidence" value="ECO:0007669"/>
    <property type="project" value="InterPro"/>
</dbReference>
<dbReference type="PANTHER" id="PTHR12147">
    <property type="entry name" value="METALLOPEPTIDASE M28 FAMILY MEMBER"/>
    <property type="match status" value="1"/>
</dbReference>
<dbReference type="Gene3D" id="2.60.40.10">
    <property type="entry name" value="Immunoglobulins"/>
    <property type="match status" value="1"/>
</dbReference>
<evidence type="ECO:0000256" key="2">
    <source>
        <dbReference type="ARBA" id="ARBA00022670"/>
    </source>
</evidence>
<dbReference type="PROSITE" id="PS50093">
    <property type="entry name" value="PKD"/>
    <property type="match status" value="1"/>
</dbReference>
<gene>
    <name evidence="9" type="ORF">FNZ56_09875</name>
</gene>
<keyword evidence="5 9" id="KW-0378">Hydrolase</keyword>
<dbReference type="GO" id="GO:0004177">
    <property type="term" value="F:aminopeptidase activity"/>
    <property type="evidence" value="ECO:0007669"/>
    <property type="project" value="UniProtKB-KW"/>
</dbReference>
<dbReference type="InterPro" id="IPR007484">
    <property type="entry name" value="Peptidase_M28"/>
</dbReference>
<feature type="chain" id="PRO_5021948343" evidence="7">
    <location>
        <begin position="36"/>
        <end position="541"/>
    </location>
</feature>
<keyword evidence="6" id="KW-0862">Zinc</keyword>
<evidence type="ECO:0000256" key="1">
    <source>
        <dbReference type="ARBA" id="ARBA00022438"/>
    </source>
</evidence>
<dbReference type="InterPro" id="IPR022409">
    <property type="entry name" value="PKD/Chitinase_dom"/>
</dbReference>
<dbReference type="GO" id="GO:0046872">
    <property type="term" value="F:metal ion binding"/>
    <property type="evidence" value="ECO:0007669"/>
    <property type="project" value="UniProtKB-KW"/>
</dbReference>
<keyword evidence="10" id="KW-1185">Reference proteome</keyword>
<dbReference type="InterPro" id="IPR013783">
    <property type="entry name" value="Ig-like_fold"/>
</dbReference>
<dbReference type="SMART" id="SM00089">
    <property type="entry name" value="PKD"/>
    <property type="match status" value="1"/>
</dbReference>
<dbReference type="SUPFAM" id="SSF49299">
    <property type="entry name" value="PKD domain"/>
    <property type="match status" value="1"/>
</dbReference>
<evidence type="ECO:0000313" key="10">
    <source>
        <dbReference type="Proteomes" id="UP000315891"/>
    </source>
</evidence>
<evidence type="ECO:0000256" key="3">
    <source>
        <dbReference type="ARBA" id="ARBA00022723"/>
    </source>
</evidence>
<organism evidence="9 10">
    <name type="scientific">Pseudoluteimonas lycopersici</name>
    <dbReference type="NCBI Taxonomy" id="1324796"/>
    <lineage>
        <taxon>Bacteria</taxon>
        <taxon>Pseudomonadati</taxon>
        <taxon>Pseudomonadota</taxon>
        <taxon>Gammaproteobacteria</taxon>
        <taxon>Lysobacterales</taxon>
        <taxon>Lysobacteraceae</taxon>
        <taxon>Pseudoluteimonas</taxon>
    </lineage>
</organism>
<dbReference type="Proteomes" id="UP000315891">
    <property type="component" value="Chromosome"/>
</dbReference>
<dbReference type="EMBL" id="CP041742">
    <property type="protein sequence ID" value="QDQ74165.1"/>
    <property type="molecule type" value="Genomic_DNA"/>
</dbReference>
<dbReference type="SUPFAM" id="SSF53187">
    <property type="entry name" value="Zn-dependent exopeptidases"/>
    <property type="match status" value="1"/>
</dbReference>
<dbReference type="Pfam" id="PF04389">
    <property type="entry name" value="Peptidase_M28"/>
    <property type="match status" value="1"/>
</dbReference>
<dbReference type="CDD" id="cd00146">
    <property type="entry name" value="PKD"/>
    <property type="match status" value="1"/>
</dbReference>
<keyword evidence="4 7" id="KW-0732">Signal</keyword>
<sequence>MAAMRPAPGLARRKTMKALPAISLLLLSMAVPARGASAANAAAQAPHSTVNRAPAHAAVDPLAPVYIVTSRKTFDTVHALVRDPASRRDSLGNELVVSETKAHMLDAVSGLIHQRELRCGGFFAFTSRAEADRFIANDRSALAARALTISYTIDNAATVDPWLPQATESGIYDTINTLQGYKNRYYASSYGKSAAEWIKSRWESLAAGRGDVTTELFTGCTNCSTQPSVILTIQGNELPNEVVVLGAHLDSINQSAGGNPEMVAPGADDDASGIATLTEALRIALASGWKPQRTVKFMAYAAEETGLRGSNAIAQQFKANGINVVGALQLDMTEYQLGTPEDMQLVTDYSNASLKLFFNRLFDAYLAPMGLRRGTITCGYGCSDHASWTSAGYPAAMMFEAGDNSGANTPAFRGYNPNIHTTGDTLSFLGESAEHSVKFAQFALAFIGEVGKTSAAGPTNAPPVANFRSKVVRRIVAFTDRSSDSDGSIVSRSWNFGDGKSSTATSPTHVYSTVGTYNVTLTVTDDDGATASKTSPVTIVR</sequence>
<reference evidence="9 10" key="1">
    <citation type="submission" date="2019-07" db="EMBL/GenBank/DDBJ databases">
        <title>Lysobacter weifangensis sp. nov., isolated from bensulfuron-methyl contaminated farmland soil.</title>
        <authorList>
            <person name="Zhao H."/>
        </authorList>
    </citation>
    <scope>NUCLEOTIDE SEQUENCE [LARGE SCALE GENOMIC DNA]</scope>
    <source>
        <strain evidence="9 10">CC-Bw-6</strain>
    </source>
</reference>
<accession>A0A516V6L6</accession>
<evidence type="ECO:0000256" key="7">
    <source>
        <dbReference type="SAM" id="SignalP"/>
    </source>
</evidence>
<evidence type="ECO:0000256" key="6">
    <source>
        <dbReference type="ARBA" id="ARBA00022833"/>
    </source>
</evidence>
<dbReference type="GO" id="GO:0006508">
    <property type="term" value="P:proteolysis"/>
    <property type="evidence" value="ECO:0007669"/>
    <property type="project" value="UniProtKB-KW"/>
</dbReference>